<dbReference type="AlphaFoldDB" id="A0A2K1Q4M8"/>
<comment type="caution">
    <text evidence="2">The sequence shown here is derived from an EMBL/GenBank/DDBJ whole genome shotgun (WGS) entry which is preliminary data.</text>
</comment>
<dbReference type="NCBIfam" id="TIGR03757">
    <property type="entry name" value="conj_TIGR03757"/>
    <property type="match status" value="1"/>
</dbReference>
<evidence type="ECO:0000256" key="1">
    <source>
        <dbReference type="SAM" id="SignalP"/>
    </source>
</evidence>
<evidence type="ECO:0000313" key="3">
    <source>
        <dbReference type="Proteomes" id="UP000236345"/>
    </source>
</evidence>
<protein>
    <submittedName>
        <fullName evidence="2">TIGR03757 family integrating conjugative element protein</fullName>
    </submittedName>
</protein>
<dbReference type="RefSeq" id="WP_103061403.1">
    <property type="nucleotide sequence ID" value="NZ_BSOF01000006.1"/>
</dbReference>
<accession>A0A2K1Q4M8</accession>
<dbReference type="Pfam" id="PF07511">
    <property type="entry name" value="DUF1525"/>
    <property type="match status" value="1"/>
</dbReference>
<dbReference type="Proteomes" id="UP000236345">
    <property type="component" value="Unassembled WGS sequence"/>
</dbReference>
<reference evidence="3" key="1">
    <citation type="submission" date="2017-09" db="EMBL/GenBank/DDBJ databases">
        <authorList>
            <person name="Palmer M."/>
            <person name="Steenkamp E.T."/>
            <person name="Coetzee M.P."/>
            <person name="Avontuur J.R."/>
            <person name="Van Zyl E."/>
            <person name="Chan W.-Y."/>
            <person name="Blom J."/>
            <person name="Venter S.N."/>
        </authorList>
    </citation>
    <scope>NUCLEOTIDE SEQUENCE [LARGE SCALE GENOMIC DNA]</scope>
    <source>
        <strain evidence="3">QC88-366</strain>
    </source>
</reference>
<keyword evidence="1" id="KW-0732">Signal</keyword>
<feature type="chain" id="PRO_5014388313" evidence="1">
    <location>
        <begin position="20"/>
        <end position="131"/>
    </location>
</feature>
<sequence length="131" mass="14683">MRLRLLHSLFLFIPFQLMAGTVVYTDAEHPPQNLTDDSSVVWLDGPDRLQDSIFGQLAADPQLAAQQAREIIQSPQWPGQQEQIAQAYRQVVHAWEIGLHKFPAVVFDDRDVVYGTADVARATTLRSQGGK</sequence>
<gene>
    <name evidence="2" type="ORF">COO59_19900</name>
</gene>
<keyword evidence="3" id="KW-1185">Reference proteome</keyword>
<evidence type="ECO:0000313" key="2">
    <source>
        <dbReference type="EMBL" id="PNS09973.1"/>
    </source>
</evidence>
<proteinExistence type="predicted"/>
<dbReference type="EMBL" id="NWUO01000026">
    <property type="protein sequence ID" value="PNS09973.1"/>
    <property type="molecule type" value="Genomic_DNA"/>
</dbReference>
<feature type="signal peptide" evidence="1">
    <location>
        <begin position="1"/>
        <end position="19"/>
    </location>
</feature>
<organism evidence="2 3">
    <name type="scientific">Mixta theicola</name>
    <dbReference type="NCBI Taxonomy" id="1458355"/>
    <lineage>
        <taxon>Bacteria</taxon>
        <taxon>Pseudomonadati</taxon>
        <taxon>Pseudomonadota</taxon>
        <taxon>Gammaproteobacteria</taxon>
        <taxon>Enterobacterales</taxon>
        <taxon>Erwiniaceae</taxon>
        <taxon>Mixta</taxon>
    </lineage>
</organism>
<dbReference type="InterPro" id="IPR011090">
    <property type="entry name" value="Integr_conj_element_PFL4709"/>
</dbReference>
<dbReference type="OrthoDB" id="8448784at2"/>
<name>A0A2K1Q4M8_9GAMM</name>